<evidence type="ECO:0000256" key="2">
    <source>
        <dbReference type="ARBA" id="ARBA00022737"/>
    </source>
</evidence>
<dbReference type="Gene3D" id="1.10.220.10">
    <property type="entry name" value="Annexin"/>
    <property type="match status" value="4"/>
</dbReference>
<keyword evidence="2" id="KW-0677">Repeat</keyword>
<dbReference type="GO" id="GO:0005886">
    <property type="term" value="C:plasma membrane"/>
    <property type="evidence" value="ECO:0007669"/>
    <property type="project" value="TreeGrafter"/>
</dbReference>
<proteinExistence type="inferred from homology"/>
<dbReference type="EMBL" id="HBFR01008310">
    <property type="protein sequence ID" value="CAD8878826.1"/>
    <property type="molecule type" value="Transcribed_RNA"/>
</dbReference>
<dbReference type="SMART" id="SM00335">
    <property type="entry name" value="ANX"/>
    <property type="match status" value="4"/>
</dbReference>
<evidence type="ECO:0000256" key="3">
    <source>
        <dbReference type="ARBA" id="ARBA00023216"/>
    </source>
</evidence>
<dbReference type="AlphaFoldDB" id="A0A7S1B8U2"/>
<sequence>MVTLYIPEIFEAATSNEDVWIAIDDSCERIHKATKGWGTDEKGLIDVMGSLSPYERLRVIRRYPMMYGGKELEKLMKEECGGDFGDALQLLAVPCDQADAKIIRKSTRELGTNEHLLYPVICGRTNAEIDLLKKTWFLRYGSDLTQVLASELSGNLERIVVACLQGIEEVYDEGYHTQEKAEEDAEKFYEAGQGRWGTNEKVVFQTLCQSPPEHLRQINSVYADKYGYTLSKALDKELGGYVRDAALYHLNMKIEPYETAAAQIKKSCAGFGTDEYALTACIVRYQVILRQVDEAHTKAYDKSIIDRINSEVRGDYRKILIVIVENTPYHC</sequence>
<dbReference type="InterPro" id="IPR018502">
    <property type="entry name" value="Annexin_repeat"/>
</dbReference>
<keyword evidence="3" id="KW-0041">Annexin</keyword>
<reference evidence="4" key="1">
    <citation type="submission" date="2021-01" db="EMBL/GenBank/DDBJ databases">
        <authorList>
            <person name="Corre E."/>
            <person name="Pelletier E."/>
            <person name="Niang G."/>
            <person name="Scheremetjew M."/>
            <person name="Finn R."/>
            <person name="Kale V."/>
            <person name="Holt S."/>
            <person name="Cochrane G."/>
            <person name="Meng A."/>
            <person name="Brown T."/>
            <person name="Cohen L."/>
        </authorList>
    </citation>
    <scope>NUCLEOTIDE SEQUENCE</scope>
    <source>
        <strain evidence="4">308</strain>
    </source>
</reference>
<dbReference type="GO" id="GO:0001786">
    <property type="term" value="F:phosphatidylserine binding"/>
    <property type="evidence" value="ECO:0007669"/>
    <property type="project" value="TreeGrafter"/>
</dbReference>
<evidence type="ECO:0000256" key="1">
    <source>
        <dbReference type="ARBA" id="ARBA00007831"/>
    </source>
</evidence>
<dbReference type="InterPro" id="IPR037104">
    <property type="entry name" value="Annexin_sf"/>
</dbReference>
<dbReference type="PANTHER" id="PTHR10502:SF102">
    <property type="entry name" value="ANNEXIN B11"/>
    <property type="match status" value="1"/>
</dbReference>
<gene>
    <name evidence="4" type="ORF">CHYS00102_LOCUS6010</name>
</gene>
<evidence type="ECO:0008006" key="5">
    <source>
        <dbReference type="Google" id="ProtNLM"/>
    </source>
</evidence>
<name>A0A7S1B8U2_9STRA</name>
<evidence type="ECO:0000313" key="4">
    <source>
        <dbReference type="EMBL" id="CAD8878826.1"/>
    </source>
</evidence>
<protein>
    <recommendedName>
        <fullName evidence="5">Annexin</fullName>
    </recommendedName>
</protein>
<dbReference type="PANTHER" id="PTHR10502">
    <property type="entry name" value="ANNEXIN"/>
    <property type="match status" value="1"/>
</dbReference>
<accession>A0A7S1B8U2</accession>
<dbReference type="Pfam" id="PF00191">
    <property type="entry name" value="Annexin"/>
    <property type="match status" value="4"/>
</dbReference>
<comment type="similarity">
    <text evidence="1">Belongs to the annexin family.</text>
</comment>
<dbReference type="PRINTS" id="PR00196">
    <property type="entry name" value="ANNEXIN"/>
</dbReference>
<dbReference type="GO" id="GO:0005544">
    <property type="term" value="F:calcium-dependent phospholipid binding"/>
    <property type="evidence" value="ECO:0007669"/>
    <property type="project" value="InterPro"/>
</dbReference>
<dbReference type="SUPFAM" id="SSF47874">
    <property type="entry name" value="Annexin"/>
    <property type="match status" value="1"/>
</dbReference>
<dbReference type="InterPro" id="IPR001464">
    <property type="entry name" value="Annexin"/>
</dbReference>
<dbReference type="GO" id="GO:0005509">
    <property type="term" value="F:calcium ion binding"/>
    <property type="evidence" value="ECO:0007669"/>
    <property type="project" value="InterPro"/>
</dbReference>
<organism evidence="4">
    <name type="scientific">Corethron hystrix</name>
    <dbReference type="NCBI Taxonomy" id="216773"/>
    <lineage>
        <taxon>Eukaryota</taxon>
        <taxon>Sar</taxon>
        <taxon>Stramenopiles</taxon>
        <taxon>Ochrophyta</taxon>
        <taxon>Bacillariophyta</taxon>
        <taxon>Coscinodiscophyceae</taxon>
        <taxon>Corethrophycidae</taxon>
        <taxon>Corethrales</taxon>
        <taxon>Corethraceae</taxon>
        <taxon>Corethron</taxon>
    </lineage>
</organism>
<dbReference type="GO" id="GO:0005737">
    <property type="term" value="C:cytoplasm"/>
    <property type="evidence" value="ECO:0007669"/>
    <property type="project" value="TreeGrafter"/>
</dbReference>
<dbReference type="PROSITE" id="PS51897">
    <property type="entry name" value="ANNEXIN_2"/>
    <property type="match status" value="3"/>
</dbReference>